<dbReference type="SUPFAM" id="SSF56176">
    <property type="entry name" value="FAD-binding/transporter-associated domain-like"/>
    <property type="match status" value="1"/>
</dbReference>
<dbReference type="KEGG" id="cmos:111433979"/>
<dbReference type="Gene3D" id="3.30.465.10">
    <property type="match status" value="1"/>
</dbReference>
<dbReference type="SMR" id="A0A6J1EJU9"/>
<dbReference type="InterPro" id="IPR016166">
    <property type="entry name" value="FAD-bd_PCMH"/>
</dbReference>
<comment type="cofactor">
    <cofactor evidence="1">
        <name>FAD</name>
        <dbReference type="ChEBI" id="CHEBI:57692"/>
    </cofactor>
</comment>
<proteinExistence type="inferred from homology"/>
<dbReference type="InterPro" id="IPR012951">
    <property type="entry name" value="BBE"/>
</dbReference>
<dbReference type="FunFam" id="3.30.43.10:FF:000004">
    <property type="entry name" value="Berberine bridge enzyme-like 15"/>
    <property type="match status" value="1"/>
</dbReference>
<keyword evidence="7" id="KW-0325">Glycoprotein</keyword>
<dbReference type="Pfam" id="PF01565">
    <property type="entry name" value="FAD_binding_4"/>
    <property type="match status" value="1"/>
</dbReference>
<evidence type="ECO:0000256" key="6">
    <source>
        <dbReference type="ARBA" id="ARBA00023157"/>
    </source>
</evidence>
<evidence type="ECO:0000256" key="2">
    <source>
        <dbReference type="ARBA" id="ARBA00005466"/>
    </source>
</evidence>
<sequence length="538" mass="60292">MVHSGSSMFLLLASLLSLSLSSSASMEQSFVQCLAMNSQQTIPPFSVCAQNNASFFTLLQSTAQNLRYLDPSLPKPEFIFTPLHDTHVQAAVICSNKLRIHLRVRSGGHDYEGLSYASEIGTPFVVLDLAKLRSVQVNIQDNTAWVQAGATVGEVYYRISEKSNVHGFPAGLCTSLGIGGHITGGAYGSMMRKYGLAADNVVDARIVDVNGRILDRSTMGEDYFWAIRGGAGGSFGIILWWKLQLVPVPETVTVFTVPKILEQGATQILYKWQQIADKLDEDLFIRVIIQATIDKPTKKRTISTAYNALFLGDSKTLLQVMEKSFPELGLTPKDCIETSWIKSVLYIAGESIKTPPEVLLQGKPQFKNYFKAKSDFVQIPIPETGLEGLWKRLLVEDSPLMILNPYGGMMSKISESEIPFPHRKGNLFKIQYLSLWQGGNRHAAKHIEWIRELYNYMAPYVSKAPRAAYVNYRDLDLGMNMKNNMSLAEASEWGSKYFKDNFNRLVEIKTKVDPDNFFWHEQSIPSLGRTKKIQKKGF</sequence>
<dbReference type="InterPro" id="IPR016169">
    <property type="entry name" value="FAD-bd_PCMH_sub2"/>
</dbReference>
<dbReference type="Pfam" id="PF08031">
    <property type="entry name" value="BBE"/>
    <property type="match status" value="1"/>
</dbReference>
<evidence type="ECO:0000256" key="5">
    <source>
        <dbReference type="ARBA" id="ARBA00022827"/>
    </source>
</evidence>
<feature type="chain" id="PRO_5026756443" evidence="8">
    <location>
        <begin position="24"/>
        <end position="538"/>
    </location>
</feature>
<evidence type="ECO:0000313" key="11">
    <source>
        <dbReference type="RefSeq" id="XP_022927028.1"/>
    </source>
</evidence>
<evidence type="ECO:0000259" key="9">
    <source>
        <dbReference type="PROSITE" id="PS51387"/>
    </source>
</evidence>
<reference evidence="11" key="1">
    <citation type="submission" date="2025-08" db="UniProtKB">
        <authorList>
            <consortium name="RefSeq"/>
        </authorList>
    </citation>
    <scope>IDENTIFICATION</scope>
    <source>
        <tissue evidence="11">Young leaves</tissue>
    </source>
</reference>
<dbReference type="Proteomes" id="UP000504609">
    <property type="component" value="Unplaced"/>
</dbReference>
<comment type="similarity">
    <text evidence="2">Belongs to the oxygen-dependent FAD-linked oxidoreductase family.</text>
</comment>
<keyword evidence="5" id="KW-0274">FAD</keyword>
<organism evidence="10 11">
    <name type="scientific">Cucurbita moschata</name>
    <name type="common">Winter crookneck squash</name>
    <name type="synonym">Cucurbita pepo var. moschata</name>
    <dbReference type="NCBI Taxonomy" id="3662"/>
    <lineage>
        <taxon>Eukaryota</taxon>
        <taxon>Viridiplantae</taxon>
        <taxon>Streptophyta</taxon>
        <taxon>Embryophyta</taxon>
        <taxon>Tracheophyta</taxon>
        <taxon>Spermatophyta</taxon>
        <taxon>Magnoliopsida</taxon>
        <taxon>eudicotyledons</taxon>
        <taxon>Gunneridae</taxon>
        <taxon>Pentapetalae</taxon>
        <taxon>rosids</taxon>
        <taxon>fabids</taxon>
        <taxon>Cucurbitales</taxon>
        <taxon>Cucurbitaceae</taxon>
        <taxon>Cucurbiteae</taxon>
        <taxon>Cucurbita</taxon>
    </lineage>
</organism>
<keyword evidence="4 8" id="KW-0732">Signal</keyword>
<feature type="signal peptide" evidence="8">
    <location>
        <begin position="1"/>
        <end position="23"/>
    </location>
</feature>
<dbReference type="GO" id="GO:0071949">
    <property type="term" value="F:FAD binding"/>
    <property type="evidence" value="ECO:0007669"/>
    <property type="project" value="InterPro"/>
</dbReference>
<evidence type="ECO:0000256" key="4">
    <source>
        <dbReference type="ARBA" id="ARBA00022729"/>
    </source>
</evidence>
<evidence type="ECO:0000256" key="8">
    <source>
        <dbReference type="SAM" id="SignalP"/>
    </source>
</evidence>
<dbReference type="GO" id="GO:0016491">
    <property type="term" value="F:oxidoreductase activity"/>
    <property type="evidence" value="ECO:0007669"/>
    <property type="project" value="InterPro"/>
</dbReference>
<dbReference type="InterPro" id="IPR016167">
    <property type="entry name" value="FAD-bd_PCMH_sub1"/>
</dbReference>
<dbReference type="PANTHER" id="PTHR32448">
    <property type="entry name" value="OS08G0158400 PROTEIN"/>
    <property type="match status" value="1"/>
</dbReference>
<evidence type="ECO:0000256" key="7">
    <source>
        <dbReference type="ARBA" id="ARBA00023180"/>
    </source>
</evidence>
<dbReference type="AlphaFoldDB" id="A0A6J1EJU9"/>
<evidence type="ECO:0000313" key="10">
    <source>
        <dbReference type="Proteomes" id="UP000504609"/>
    </source>
</evidence>
<evidence type="ECO:0000256" key="3">
    <source>
        <dbReference type="ARBA" id="ARBA00022630"/>
    </source>
</evidence>
<feature type="domain" description="FAD-binding PCMH-type" evidence="9">
    <location>
        <begin position="72"/>
        <end position="248"/>
    </location>
</feature>
<gene>
    <name evidence="11" type="primary">LOC111433979</name>
</gene>
<dbReference type="RefSeq" id="XP_022927028.1">
    <property type="nucleotide sequence ID" value="XM_023071260.1"/>
</dbReference>
<dbReference type="Gene3D" id="3.40.462.20">
    <property type="match status" value="1"/>
</dbReference>
<keyword evidence="10" id="KW-1185">Reference proteome</keyword>
<dbReference type="InterPro" id="IPR036318">
    <property type="entry name" value="FAD-bd_PCMH-like_sf"/>
</dbReference>
<keyword evidence="6" id="KW-1015">Disulfide bond</keyword>
<name>A0A6J1EJU9_CUCMO</name>
<dbReference type="InterPro" id="IPR006094">
    <property type="entry name" value="Oxid_FAD_bind_N"/>
</dbReference>
<keyword evidence="3" id="KW-0285">Flavoprotein</keyword>
<protein>
    <submittedName>
        <fullName evidence="11">Berberine bridge enzyme-like 13</fullName>
    </submittedName>
</protein>
<dbReference type="GeneID" id="111433979"/>
<evidence type="ECO:0000256" key="1">
    <source>
        <dbReference type="ARBA" id="ARBA00001974"/>
    </source>
</evidence>
<accession>A0A6J1EJU9</accession>
<dbReference type="PROSITE" id="PS51387">
    <property type="entry name" value="FAD_PCMH"/>
    <property type="match status" value="1"/>
</dbReference>
<dbReference type="Gene3D" id="3.30.43.10">
    <property type="entry name" value="Uridine Diphospho-n-acetylenolpyruvylglucosamine Reductase, domain 2"/>
    <property type="match status" value="1"/>
</dbReference>
<dbReference type="GO" id="GO:1901696">
    <property type="term" value="P:cannabinoid biosynthetic process"/>
    <property type="evidence" value="ECO:0007669"/>
    <property type="project" value="UniProtKB-ARBA"/>
</dbReference>